<dbReference type="AlphaFoldDB" id="A0A7V8U7E8"/>
<sequence length="424" mass="46909">MQHRILLVAGFFPPYSPLGAVRAPMLARWWSQQGHDVRVIALENPAVAGQLEHCLAPEAVRYIPFSPPAPVLRQAADSAKVLLAKPDSRIKPHIESCKTLYRQVVHFPDRYRKWIKPAVEHAVAMAGQWQPDLIYSTAPPHSGHVVACQIARRLRCPWVAELRDLWADNPYNDGHPLFEPIARRYAWTTLAKAAGHVALTRGSAKRVGRALGRPVTLSYNGFGADDFASLDNVSAHDPHRLTLVHAGIIYAGQREPTMLLAALAKLDASARARIRVIFFHDEESAVLSGAAHHGVSDCIEMRDPVPRPEILKLEREADALLLCRWNDPAEDAIIPGKLFEYIGARRPILSIGSLTGEAADIVRAGPFGVVMTDPDDIARQLLAWLAQKDAHGGRLPDLPEEPTRAYLRETQFQQVDAAMADVLR</sequence>
<keyword evidence="2" id="KW-0808">Transferase</keyword>
<gene>
    <name evidence="2" type="ORF">FG486_03330</name>
</gene>
<dbReference type="Pfam" id="PF13579">
    <property type="entry name" value="Glyco_trans_4_4"/>
    <property type="match status" value="1"/>
</dbReference>
<dbReference type="InterPro" id="IPR028098">
    <property type="entry name" value="Glyco_trans_4-like_N"/>
</dbReference>
<evidence type="ECO:0000313" key="2">
    <source>
        <dbReference type="EMBL" id="MBA1373357.1"/>
    </source>
</evidence>
<keyword evidence="3" id="KW-1185">Reference proteome</keyword>
<reference evidence="2 3" key="1">
    <citation type="journal article" date="1994" name="Int. J. Syst. Bacteriol.">
        <title>Phylogenetic positions of novel aerobic, bacteriochlorophyll a-containing bacteria and description of Roseococcus thiosulfatophilus gen. nov., sp. nov., Erythromicrobium ramosum gen. nov., sp. nov., and Erythrobacter litoralis sp. nov.</title>
        <authorList>
            <person name="Yurkov V."/>
            <person name="Stackebrandt E."/>
            <person name="Holmes A."/>
            <person name="Fuerst J.A."/>
            <person name="Hugenholtz P."/>
            <person name="Golecki J."/>
            <person name="Gad'on N."/>
            <person name="Gorlenko V.M."/>
            <person name="Kompantseva E.I."/>
            <person name="Drews G."/>
        </authorList>
    </citation>
    <scope>NUCLEOTIDE SEQUENCE [LARGE SCALE GENOMIC DNA]</scope>
    <source>
        <strain evidence="2 3">KR-99</strain>
    </source>
</reference>
<dbReference type="GO" id="GO:0016757">
    <property type="term" value="F:glycosyltransferase activity"/>
    <property type="evidence" value="ECO:0007669"/>
    <property type="project" value="UniProtKB-ARBA"/>
</dbReference>
<accession>A0A7V8U7E8</accession>
<dbReference type="EMBL" id="VDES01000001">
    <property type="protein sequence ID" value="MBA1373357.1"/>
    <property type="molecule type" value="Genomic_DNA"/>
</dbReference>
<organism evidence="2 3">
    <name type="scientific">Sphingomonas ursincola</name>
    <dbReference type="NCBI Taxonomy" id="56361"/>
    <lineage>
        <taxon>Bacteria</taxon>
        <taxon>Pseudomonadati</taxon>
        <taxon>Pseudomonadota</taxon>
        <taxon>Alphaproteobacteria</taxon>
        <taxon>Sphingomonadales</taxon>
        <taxon>Sphingomonadaceae</taxon>
        <taxon>Sphingomonas</taxon>
    </lineage>
</organism>
<evidence type="ECO:0000259" key="1">
    <source>
        <dbReference type="Pfam" id="PF13579"/>
    </source>
</evidence>
<evidence type="ECO:0000313" key="3">
    <source>
        <dbReference type="Proteomes" id="UP000589292"/>
    </source>
</evidence>
<protein>
    <submittedName>
        <fullName evidence="2">Glycosyltransferase family 4 protein</fullName>
    </submittedName>
</protein>
<name>A0A7V8U7E8_9SPHN</name>
<dbReference type="RefSeq" id="WP_181266439.1">
    <property type="nucleotide sequence ID" value="NZ_BAAAGB010000002.1"/>
</dbReference>
<dbReference type="Gene3D" id="3.40.50.2000">
    <property type="entry name" value="Glycogen Phosphorylase B"/>
    <property type="match status" value="2"/>
</dbReference>
<feature type="domain" description="Glycosyltransferase subfamily 4-like N-terminal" evidence="1">
    <location>
        <begin position="20"/>
        <end position="214"/>
    </location>
</feature>
<dbReference type="SUPFAM" id="SSF53756">
    <property type="entry name" value="UDP-Glycosyltransferase/glycogen phosphorylase"/>
    <property type="match status" value="1"/>
</dbReference>
<dbReference type="Proteomes" id="UP000589292">
    <property type="component" value="Unassembled WGS sequence"/>
</dbReference>
<comment type="caution">
    <text evidence="2">The sequence shown here is derived from an EMBL/GenBank/DDBJ whole genome shotgun (WGS) entry which is preliminary data.</text>
</comment>
<proteinExistence type="predicted"/>